<proteinExistence type="inferred from homology"/>
<dbReference type="GO" id="GO:0045040">
    <property type="term" value="P:protein insertion into mitochondrial outer membrane"/>
    <property type="evidence" value="ECO:0007669"/>
    <property type="project" value="UniProtKB-UniRule"/>
</dbReference>
<evidence type="ECO:0000256" key="2">
    <source>
        <dbReference type="ARBA" id="ARBA00022692"/>
    </source>
</evidence>
<dbReference type="GO" id="GO:0001401">
    <property type="term" value="C:SAM complex"/>
    <property type="evidence" value="ECO:0007669"/>
    <property type="project" value="TreeGrafter"/>
</dbReference>
<comment type="domain">
    <text evidence="6">Lacks alpha-helical transmembrane segments, suggesting that it resides in the membrane via beta-sheet conformations similar to those predicted for other outer membrane proteins and porin.</text>
</comment>
<dbReference type="GO" id="GO:0032865">
    <property type="term" value="C:ERMES complex"/>
    <property type="evidence" value="ECO:0007669"/>
    <property type="project" value="UniProtKB-UniRule"/>
</dbReference>
<keyword evidence="3 6" id="KW-1000">Mitochondrion outer membrane</keyword>
<dbReference type="GO" id="GO:0051654">
    <property type="term" value="P:establishment of mitochondrion localization"/>
    <property type="evidence" value="ECO:0007669"/>
    <property type="project" value="TreeGrafter"/>
</dbReference>
<organism evidence="7 8">
    <name type="scientific">Cryoendolithus antarcticus</name>
    <dbReference type="NCBI Taxonomy" id="1507870"/>
    <lineage>
        <taxon>Eukaryota</taxon>
        <taxon>Fungi</taxon>
        <taxon>Dikarya</taxon>
        <taxon>Ascomycota</taxon>
        <taxon>Pezizomycotina</taxon>
        <taxon>Dothideomycetes</taxon>
        <taxon>Dothideomycetidae</taxon>
        <taxon>Cladosporiales</taxon>
        <taxon>Cladosporiaceae</taxon>
        <taxon>Cryoendolithus</taxon>
    </lineage>
</organism>
<comment type="caution">
    <text evidence="7">The sequence shown here is derived from an EMBL/GenBank/DDBJ whole genome shotgun (WGS) entry which is preliminary data.</text>
</comment>
<comment type="subcellular location">
    <subcellularLocation>
        <location evidence="6">Mitochondrion outer membrane</location>
        <topology evidence="6">Multi-pass membrane protein</topology>
    </subcellularLocation>
    <text evidence="6">The ERMES/MDM complex localizes to a few discrete foci (around 10 per single cell), that represent mitochondria-endoplasmic reticulum junctions. These foci are often found next to mtDNA nucleoids.</text>
</comment>
<dbReference type="GO" id="GO:0070096">
    <property type="term" value="P:mitochondrial outer membrane translocase complex assembly"/>
    <property type="evidence" value="ECO:0007669"/>
    <property type="project" value="UniProtKB-UniRule"/>
</dbReference>
<evidence type="ECO:0000256" key="4">
    <source>
        <dbReference type="ARBA" id="ARBA00023128"/>
    </source>
</evidence>
<dbReference type="GO" id="GO:0015914">
    <property type="term" value="P:phospholipid transport"/>
    <property type="evidence" value="ECO:0007669"/>
    <property type="project" value="TreeGrafter"/>
</dbReference>
<dbReference type="PANTHER" id="PTHR28035:SF1">
    <property type="entry name" value="MITOCHONDRIAL DISTRIBUTION AND MORPHOLOGY PROTEIN 10"/>
    <property type="match status" value="1"/>
</dbReference>
<dbReference type="PANTHER" id="PTHR28035">
    <property type="entry name" value="MITOCHONDRIAL DISTRIBUTION AND MORPHOLOGY PROTEIN 10"/>
    <property type="match status" value="1"/>
</dbReference>
<accession>A0A1V8TTB6</accession>
<dbReference type="InterPro" id="IPR027539">
    <property type="entry name" value="Mdm10"/>
</dbReference>
<protein>
    <recommendedName>
        <fullName evidence="6">Mitochondrial distribution and morphology protein 10</fullName>
    </recommendedName>
    <alternativeName>
        <fullName evidence="6">Mitochondrial inheritance component MDM10</fullName>
    </alternativeName>
</protein>
<dbReference type="Pfam" id="PF12519">
    <property type="entry name" value="MDM10"/>
    <property type="match status" value="2"/>
</dbReference>
<keyword evidence="2 6" id="KW-0812">Transmembrane</keyword>
<keyword evidence="1 6" id="KW-1134">Transmembrane beta strand</keyword>
<dbReference type="AlphaFoldDB" id="A0A1V8TTB6"/>
<dbReference type="GO" id="GO:1990456">
    <property type="term" value="P:mitochondrion-endoplasmic reticulum membrane tethering"/>
    <property type="evidence" value="ECO:0007669"/>
    <property type="project" value="UniProtKB-UniRule"/>
</dbReference>
<evidence type="ECO:0000256" key="6">
    <source>
        <dbReference type="HAMAP-Rule" id="MF_03102"/>
    </source>
</evidence>
<dbReference type="HAMAP" id="MF_03102">
    <property type="entry name" value="Mdm10"/>
    <property type="match status" value="1"/>
</dbReference>
<dbReference type="FunCoup" id="A0A1V8TTB6">
    <property type="interactions" value="93"/>
</dbReference>
<evidence type="ECO:0000256" key="5">
    <source>
        <dbReference type="ARBA" id="ARBA00023136"/>
    </source>
</evidence>
<evidence type="ECO:0000313" key="8">
    <source>
        <dbReference type="Proteomes" id="UP000192596"/>
    </source>
</evidence>
<keyword evidence="4 6" id="KW-0496">Mitochondrion</keyword>
<comment type="function">
    <text evidence="6">Component of the ERMES/MDM complex, which serves as a molecular tether to connect the endoplasmic reticulum and mitochondria. Components of this complex are involved in the control of mitochondrial shape and protein biogenesis and may function in phospholipid exchange. MDM10 is involved in the late assembly steps of the general translocase of the mitochondrial outer membrane (TOM complex). Functions in the TOM40-specific route of the assembly of outer membrane beta-barrel proteins, including the association of TOM40 with the receptor TOM22 and small TOM proteins. Can associate with the SAM(core) complex as well as the MDM12-MMM1 complex, both involved in late steps of the major beta-barrel assembly pathway, that is responsible for biogenesis of all outer membrane beta-barrel proteins. May act as a switch that shuttles between both complexes and channels precursor proteins into the TOM40-specific pathway. Plays a role in mitochondrial morphology and in the inheritance of mitochondria.</text>
</comment>
<name>A0A1V8TTB6_9PEZI</name>
<dbReference type="STRING" id="1507870.A0A1V8TTB6"/>
<evidence type="ECO:0000256" key="1">
    <source>
        <dbReference type="ARBA" id="ARBA00022452"/>
    </source>
</evidence>
<evidence type="ECO:0000256" key="3">
    <source>
        <dbReference type="ARBA" id="ARBA00022787"/>
    </source>
</evidence>
<evidence type="ECO:0000313" key="7">
    <source>
        <dbReference type="EMBL" id="OQO14412.1"/>
    </source>
</evidence>
<dbReference type="OrthoDB" id="2103793at2759"/>
<dbReference type="EMBL" id="NAJO01000002">
    <property type="protein sequence ID" value="OQO14412.1"/>
    <property type="molecule type" value="Genomic_DNA"/>
</dbReference>
<reference evidence="8" key="1">
    <citation type="submission" date="2017-03" db="EMBL/GenBank/DDBJ databases">
        <title>Genomes of endolithic fungi from Antarctica.</title>
        <authorList>
            <person name="Coleine C."/>
            <person name="Masonjones S."/>
            <person name="Stajich J.E."/>
        </authorList>
    </citation>
    <scope>NUCLEOTIDE SEQUENCE [LARGE SCALE GENOMIC DNA]</scope>
    <source>
        <strain evidence="8">CCFEE 5527</strain>
    </source>
</reference>
<dbReference type="Proteomes" id="UP000192596">
    <property type="component" value="Unassembled WGS sequence"/>
</dbReference>
<gene>
    <name evidence="6" type="primary">MDM10</name>
    <name evidence="7" type="ORF">B0A48_01289</name>
</gene>
<keyword evidence="5 6" id="KW-0472">Membrane</keyword>
<comment type="similarity">
    <text evidence="6">Belongs to the MDM10 family.</text>
</comment>
<comment type="subunit">
    <text evidence="6">Component of the ER-mitochondria encounter structure (ERMES) or MDM complex, composed of MMM1, MDM10, MDM12 and MDM34. Associates with the mitochondrial outer membrane sorting assembly machinery SAM(core) complex.</text>
</comment>
<dbReference type="InParanoid" id="A0A1V8TTB6"/>
<sequence length="406" mass="44491">MLEFMDYVQSAFYAGSRWNTDNSYASLTAATTNLLDFRTPHGVRLHVSSLSSPNFATSYTLGNKGVVDGSFSFLFSNLGVKVASRSSAVYLGHLVRGYRHLQELRKPEDASAWETVVDEKVVQKRDALLYGRMYLPGSTLEALYLRRLSPSRLLSIRAVSGAQLPHGGTLLAQLQNDQGKYTTEYLCSTDSALLGFRGLYNFGYDPRDENSQLDSSAPAHPWDHKSGRLSVGAEAYFSPMNKSGGLSTGLRFTTLPVHTGIPYTMTLTLNPLMGNLSSSYAVKAGSDLSLCTRFDFNVYSYESDVTIGLELWRRESSTAWARKMLRSAWRNAPRPAGESTFVSSDFVMKQQDATGVIKARMSAAGKASLLWEGRVKELLVSVGAGFDMKSATRALGSVGLEVSYSS</sequence>
<keyword evidence="8" id="KW-1185">Reference proteome</keyword>